<keyword evidence="3" id="KW-1185">Reference proteome</keyword>
<dbReference type="EMBL" id="JAMSHJ010000005">
    <property type="protein sequence ID" value="KAI5402483.1"/>
    <property type="molecule type" value="Genomic_DNA"/>
</dbReference>
<comment type="caution">
    <text evidence="2">The sequence shown here is derived from an EMBL/GenBank/DDBJ whole genome shotgun (WGS) entry which is preliminary data.</text>
</comment>
<reference evidence="2 3" key="1">
    <citation type="journal article" date="2022" name="Nat. Genet.">
        <title>Improved pea reference genome and pan-genome highlight genomic features and evolutionary characteristics.</title>
        <authorList>
            <person name="Yang T."/>
            <person name="Liu R."/>
            <person name="Luo Y."/>
            <person name="Hu S."/>
            <person name="Wang D."/>
            <person name="Wang C."/>
            <person name="Pandey M.K."/>
            <person name="Ge S."/>
            <person name="Xu Q."/>
            <person name="Li N."/>
            <person name="Li G."/>
            <person name="Huang Y."/>
            <person name="Saxena R.K."/>
            <person name="Ji Y."/>
            <person name="Li M."/>
            <person name="Yan X."/>
            <person name="He Y."/>
            <person name="Liu Y."/>
            <person name="Wang X."/>
            <person name="Xiang C."/>
            <person name="Varshney R.K."/>
            <person name="Ding H."/>
            <person name="Gao S."/>
            <person name="Zong X."/>
        </authorList>
    </citation>
    <scope>NUCLEOTIDE SEQUENCE [LARGE SCALE GENOMIC DNA]</scope>
    <source>
        <strain evidence="2 3">cv. Zhongwan 6</strain>
    </source>
</reference>
<dbReference type="Proteomes" id="UP001058974">
    <property type="component" value="Chromosome 5"/>
</dbReference>
<evidence type="ECO:0000313" key="3">
    <source>
        <dbReference type="Proteomes" id="UP001058974"/>
    </source>
</evidence>
<dbReference type="Gramene" id="Psat05G0019700-T1">
    <property type="protein sequence ID" value="KAI5402483.1"/>
    <property type="gene ID" value="KIW84_050197"/>
</dbReference>
<organism evidence="2 3">
    <name type="scientific">Pisum sativum</name>
    <name type="common">Garden pea</name>
    <name type="synonym">Lathyrus oleraceus</name>
    <dbReference type="NCBI Taxonomy" id="3888"/>
    <lineage>
        <taxon>Eukaryota</taxon>
        <taxon>Viridiplantae</taxon>
        <taxon>Streptophyta</taxon>
        <taxon>Embryophyta</taxon>
        <taxon>Tracheophyta</taxon>
        <taxon>Spermatophyta</taxon>
        <taxon>Magnoliopsida</taxon>
        <taxon>eudicotyledons</taxon>
        <taxon>Gunneridae</taxon>
        <taxon>Pentapetalae</taxon>
        <taxon>rosids</taxon>
        <taxon>fabids</taxon>
        <taxon>Fabales</taxon>
        <taxon>Fabaceae</taxon>
        <taxon>Papilionoideae</taxon>
        <taxon>50 kb inversion clade</taxon>
        <taxon>NPAAA clade</taxon>
        <taxon>Hologalegina</taxon>
        <taxon>IRL clade</taxon>
        <taxon>Fabeae</taxon>
        <taxon>Lathyrus</taxon>
    </lineage>
</organism>
<feature type="region of interest" description="Disordered" evidence="1">
    <location>
        <begin position="78"/>
        <end position="98"/>
    </location>
</feature>
<name>A0A9D4WJ94_PEA</name>
<evidence type="ECO:0000313" key="2">
    <source>
        <dbReference type="EMBL" id="KAI5402483.1"/>
    </source>
</evidence>
<gene>
    <name evidence="2" type="ORF">KIW84_050197</name>
</gene>
<proteinExistence type="predicted"/>
<sequence length="118" mass="14018">MFPFHSNSLVPFCFKHRRNCEREGTMDIPQASSKSKDEVKYRWRKSTFNNSYSHINFPINGPQWWPLDGQVPINPPMLTRSIGRPKKMRNKVNDDSRNPHVLPRKLTIVIYNKYSTIW</sequence>
<dbReference type="AlphaFoldDB" id="A0A9D4WJ94"/>
<evidence type="ECO:0000256" key="1">
    <source>
        <dbReference type="SAM" id="MobiDB-lite"/>
    </source>
</evidence>
<accession>A0A9D4WJ94</accession>
<protein>
    <submittedName>
        <fullName evidence="2">Uncharacterized protein</fullName>
    </submittedName>
</protein>